<proteinExistence type="predicted"/>
<dbReference type="Proteomes" id="UP000186551">
    <property type="component" value="Unassembled WGS sequence"/>
</dbReference>
<keyword evidence="3" id="KW-1185">Reference proteome</keyword>
<feature type="compositionally biased region" description="Basic and acidic residues" evidence="1">
    <location>
        <begin position="11"/>
        <end position="25"/>
    </location>
</feature>
<accession>A0A1Q5PEW5</accession>
<evidence type="ECO:0000256" key="1">
    <source>
        <dbReference type="SAM" id="MobiDB-lite"/>
    </source>
</evidence>
<comment type="caution">
    <text evidence="2">The sequence shown here is derived from an EMBL/GenBank/DDBJ whole genome shotgun (WGS) entry which is preliminary data.</text>
</comment>
<reference evidence="2 3" key="1">
    <citation type="submission" date="2016-03" db="EMBL/GenBank/DDBJ databases">
        <title>Genome sequence of Pontibacter sp. nov., of the family cytophagaceae, isolated from marine sediment of the Yellow Sea, China.</title>
        <authorList>
            <person name="Zhang G."/>
            <person name="Zhang R."/>
        </authorList>
    </citation>
    <scope>NUCLEOTIDE SEQUENCE [LARGE SCALE GENOMIC DNA]</scope>
    <source>
        <strain evidence="2 3">S10-8</strain>
    </source>
</reference>
<sequence length="70" mass="8197">MRVFLVPNESEALRRQEQRKSSQRDARRRGLPALREPKYKMKRDACKAKDERELVSIACVKLQEAAAKRV</sequence>
<dbReference type="EMBL" id="LVWA01000004">
    <property type="protein sequence ID" value="OKL40785.1"/>
    <property type="molecule type" value="Genomic_DNA"/>
</dbReference>
<organism evidence="2 3">
    <name type="scientific">Pontibacter flavimaris</name>
    <dbReference type="NCBI Taxonomy" id="1797110"/>
    <lineage>
        <taxon>Bacteria</taxon>
        <taxon>Pseudomonadati</taxon>
        <taxon>Bacteroidota</taxon>
        <taxon>Cytophagia</taxon>
        <taxon>Cytophagales</taxon>
        <taxon>Hymenobacteraceae</taxon>
        <taxon>Pontibacter</taxon>
    </lineage>
</organism>
<name>A0A1Q5PEW5_9BACT</name>
<evidence type="ECO:0000313" key="2">
    <source>
        <dbReference type="EMBL" id="OKL40785.1"/>
    </source>
</evidence>
<protein>
    <submittedName>
        <fullName evidence="2">Uncharacterized protein</fullName>
    </submittedName>
</protein>
<feature type="region of interest" description="Disordered" evidence="1">
    <location>
        <begin position="1"/>
        <end position="34"/>
    </location>
</feature>
<dbReference type="AlphaFoldDB" id="A0A1Q5PEW5"/>
<gene>
    <name evidence="2" type="ORF">A3841_13120</name>
</gene>
<evidence type="ECO:0000313" key="3">
    <source>
        <dbReference type="Proteomes" id="UP000186551"/>
    </source>
</evidence>